<evidence type="ECO:0000259" key="1">
    <source>
        <dbReference type="PROSITE" id="PS50181"/>
    </source>
</evidence>
<dbReference type="AlphaFoldDB" id="A0A0C1C400"/>
<reference evidence="2 3" key="1">
    <citation type="journal article" date="2014" name="Mol. Biol. Evol.">
        <title>Massive expansion of Ubiquitination-related gene families within the Chlamydiae.</title>
        <authorList>
            <person name="Domman D."/>
            <person name="Collingro A."/>
            <person name="Lagkouvardos I."/>
            <person name="Gehre L."/>
            <person name="Weinmaier T."/>
            <person name="Rattei T."/>
            <person name="Subtil A."/>
            <person name="Horn M."/>
        </authorList>
    </citation>
    <scope>NUCLEOTIDE SEQUENCE [LARGE SCALE GENOMIC DNA]</scope>
    <source>
        <strain evidence="2 3">OEW1</strain>
    </source>
</reference>
<comment type="caution">
    <text evidence="2">The sequence shown here is derived from an EMBL/GenBank/DDBJ whole genome shotgun (WGS) entry which is preliminary data.</text>
</comment>
<dbReference type="EMBL" id="JSAM01000029">
    <property type="protein sequence ID" value="KIA78246.1"/>
    <property type="molecule type" value="Genomic_DNA"/>
</dbReference>
<dbReference type="PROSITE" id="PS50181">
    <property type="entry name" value="FBOX"/>
    <property type="match status" value="1"/>
</dbReference>
<name>A0A0C1C400_9BACT</name>
<dbReference type="InterPro" id="IPR036047">
    <property type="entry name" value="F-box-like_dom_sf"/>
</dbReference>
<dbReference type="InterPro" id="IPR001810">
    <property type="entry name" value="F-box_dom"/>
</dbReference>
<dbReference type="Pfam" id="PF00646">
    <property type="entry name" value="F-box"/>
    <property type="match status" value="1"/>
</dbReference>
<organism evidence="2 3">
    <name type="scientific">Parachlamydia acanthamoebae</name>
    <dbReference type="NCBI Taxonomy" id="83552"/>
    <lineage>
        <taxon>Bacteria</taxon>
        <taxon>Pseudomonadati</taxon>
        <taxon>Chlamydiota</taxon>
        <taxon>Chlamydiia</taxon>
        <taxon>Parachlamydiales</taxon>
        <taxon>Parachlamydiaceae</taxon>
        <taxon>Parachlamydia</taxon>
    </lineage>
</organism>
<feature type="domain" description="F-box" evidence="1">
    <location>
        <begin position="24"/>
        <end position="72"/>
    </location>
</feature>
<evidence type="ECO:0000313" key="3">
    <source>
        <dbReference type="Proteomes" id="UP000031307"/>
    </source>
</evidence>
<dbReference type="SUPFAM" id="SSF81383">
    <property type="entry name" value="F-box domain"/>
    <property type="match status" value="1"/>
</dbReference>
<protein>
    <recommendedName>
        <fullName evidence="1">F-box domain-containing protein</fullName>
    </recommendedName>
</protein>
<accession>A0A0C1C400</accession>
<dbReference type="PATRIC" id="fig|83552.4.peg.561"/>
<sequence>MNVNGGAGKVYNQKHFSLENEENGLMETLIPYEVLQIIIYNLDDKNFVNSRLVNRRWNSAYKDTGKIKIRKNQNATRIFLGLFKSSSELRSIFGQYLEERTFIKENFKQNAKDFEVLLPQLNWVDKRDFKSFSKNFLEKAAETEAKVERLVSILENELGKHKNLVIFLEKFLDQVDNCQDYLKFLELEAKFNKHLQLAFYRSIKMLHFNDLDDLLKSLEETGVSNNFYHLNPIIQTLHDITNPETSEKELNILVKKLMQDEQIDPSITIDITLKIIMKTKHSALREWGEYIAINKLNVGDVEKIVRIVNNIPTSGFRSLMIESIFDAYMKQRDLQRAVLLANMKPIETSSNAILTILDEGRKVKDFTVILKLMESIQDENIKKKVINGFANQLVSRSRIDEISALVKIAKGMEPQEDELISYVDSLLSSIALQFAEIENFSQARAFAKKIQSKKLKKTILAKVNLKSPPGRIKSVLAHLAGK</sequence>
<gene>
    <name evidence="2" type="ORF">DB43_EJ00170</name>
</gene>
<proteinExistence type="predicted"/>
<evidence type="ECO:0000313" key="2">
    <source>
        <dbReference type="EMBL" id="KIA78246.1"/>
    </source>
</evidence>
<dbReference type="Proteomes" id="UP000031307">
    <property type="component" value="Unassembled WGS sequence"/>
</dbReference>
<dbReference type="CDD" id="cd09917">
    <property type="entry name" value="F-box_SF"/>
    <property type="match status" value="1"/>
</dbReference>